<reference evidence="2 3" key="1">
    <citation type="submission" date="2015-12" db="EMBL/GenBank/DDBJ databases">
        <title>The genome of Folsomia candida.</title>
        <authorList>
            <person name="Faddeeva A."/>
            <person name="Derks M.F."/>
            <person name="Anvar Y."/>
            <person name="Smit S."/>
            <person name="Van Straalen N."/>
            <person name="Roelofs D."/>
        </authorList>
    </citation>
    <scope>NUCLEOTIDE SEQUENCE [LARGE SCALE GENOMIC DNA]</scope>
    <source>
        <strain evidence="2 3">VU population</strain>
        <tissue evidence="2">Whole body</tissue>
    </source>
</reference>
<evidence type="ECO:0000256" key="1">
    <source>
        <dbReference type="SAM" id="MobiDB-lite"/>
    </source>
</evidence>
<proteinExistence type="predicted"/>
<dbReference type="EMBL" id="LNIX01000007">
    <property type="protein sequence ID" value="OXA51681.1"/>
    <property type="molecule type" value="Genomic_DNA"/>
</dbReference>
<name>A0A226E443_FOLCA</name>
<comment type="caution">
    <text evidence="2">The sequence shown here is derived from an EMBL/GenBank/DDBJ whole genome shotgun (WGS) entry which is preliminary data.</text>
</comment>
<dbReference type="AlphaFoldDB" id="A0A226E443"/>
<feature type="compositionally biased region" description="Basic and acidic residues" evidence="1">
    <location>
        <begin position="179"/>
        <end position="190"/>
    </location>
</feature>
<feature type="compositionally biased region" description="Polar residues" evidence="1">
    <location>
        <begin position="163"/>
        <end position="178"/>
    </location>
</feature>
<feature type="region of interest" description="Disordered" evidence="1">
    <location>
        <begin position="163"/>
        <end position="247"/>
    </location>
</feature>
<evidence type="ECO:0000313" key="2">
    <source>
        <dbReference type="EMBL" id="OXA51681.1"/>
    </source>
</evidence>
<keyword evidence="3" id="KW-1185">Reference proteome</keyword>
<evidence type="ECO:0000313" key="3">
    <source>
        <dbReference type="Proteomes" id="UP000198287"/>
    </source>
</evidence>
<protein>
    <submittedName>
        <fullName evidence="2">Uncharacterized protein</fullName>
    </submittedName>
</protein>
<gene>
    <name evidence="2" type="ORF">Fcan01_12965</name>
</gene>
<dbReference type="Proteomes" id="UP000198287">
    <property type="component" value="Unassembled WGS sequence"/>
</dbReference>
<accession>A0A226E443</accession>
<sequence length="317" mass="35631">MVGTNVNPLTASMVPISIKIGGSGRPVQSKELQSLSNKCILLDVTTTWYNAFLSHFNVSVDPQIYSVQRGTSEGPPVKHNLHESIKILMREFKKPRKEFAVYIVENQKIQTKRSPVPRTDAVRKSAPKAGLNHELFIGGGHRYNEKILSSAKKNLLQAQPRYSNVMPSSGTALSNKHNSFSDHRQGERNKRPAQRPPAGMPVTQRPRFAEDDMIFSSNGHNRNGAHNGYDNNDDDNRSDITSASQDSQMEDLHELGIAYEDIKASFCKKAKRNISNTQFLMARNELEQLKKNHSSRWSRWTTAVPITANVVRDLLNV</sequence>
<organism evidence="2 3">
    <name type="scientific">Folsomia candida</name>
    <name type="common">Springtail</name>
    <dbReference type="NCBI Taxonomy" id="158441"/>
    <lineage>
        <taxon>Eukaryota</taxon>
        <taxon>Metazoa</taxon>
        <taxon>Ecdysozoa</taxon>
        <taxon>Arthropoda</taxon>
        <taxon>Hexapoda</taxon>
        <taxon>Collembola</taxon>
        <taxon>Entomobryomorpha</taxon>
        <taxon>Isotomoidea</taxon>
        <taxon>Isotomidae</taxon>
        <taxon>Proisotominae</taxon>
        <taxon>Folsomia</taxon>
    </lineage>
</organism>